<dbReference type="EMBL" id="VKKU01000001">
    <property type="protein sequence ID" value="TSB04533.1"/>
    <property type="molecule type" value="Genomic_DNA"/>
</dbReference>
<feature type="region of interest" description="Disordered" evidence="1">
    <location>
        <begin position="38"/>
        <end position="144"/>
    </location>
</feature>
<gene>
    <name evidence="2" type="ORF">FOM92_03690</name>
</gene>
<sequence length="144" mass="15226">MDNILKLLLGVLGVAALITFVTANLTFDSEPVTVAQTAPAAPVAPPANEGNTDISDEEAVDEGSPEEDGEDMLAVGEPVIDGNPYGSGMQQQQQNLQNEMQYPQEQAPNAPNNYAQAPMPGYNIPQVNMQQANPADLAQGNYAQ</sequence>
<reference evidence="2 3" key="1">
    <citation type="submission" date="2019-07" db="EMBL/GenBank/DDBJ databases">
        <authorList>
            <person name="Park M."/>
        </authorList>
    </citation>
    <scope>NUCLEOTIDE SEQUENCE [LARGE SCALE GENOMIC DNA]</scope>
    <source>
        <strain evidence="2 3">KCTC32445</strain>
    </source>
</reference>
<protein>
    <submittedName>
        <fullName evidence="2">Uncharacterized protein</fullName>
    </submittedName>
</protein>
<keyword evidence="3" id="KW-1185">Reference proteome</keyword>
<name>A0A553WIM4_9SPHN</name>
<organism evidence="2 3">
    <name type="scientific">Sphingorhabdus contaminans</name>
    <dbReference type="NCBI Taxonomy" id="1343899"/>
    <lineage>
        <taxon>Bacteria</taxon>
        <taxon>Pseudomonadati</taxon>
        <taxon>Pseudomonadota</taxon>
        <taxon>Alphaproteobacteria</taxon>
        <taxon>Sphingomonadales</taxon>
        <taxon>Sphingomonadaceae</taxon>
        <taxon>Sphingorhabdus</taxon>
    </lineage>
</organism>
<feature type="compositionally biased region" description="Acidic residues" evidence="1">
    <location>
        <begin position="54"/>
        <end position="71"/>
    </location>
</feature>
<dbReference type="AlphaFoldDB" id="A0A553WIM4"/>
<dbReference type="OrthoDB" id="9865783at2"/>
<evidence type="ECO:0000313" key="2">
    <source>
        <dbReference type="EMBL" id="TSB04533.1"/>
    </source>
</evidence>
<dbReference type="RefSeq" id="WP_143775421.1">
    <property type="nucleotide sequence ID" value="NZ_VKKU01000001.1"/>
</dbReference>
<feature type="compositionally biased region" description="Low complexity" evidence="1">
    <location>
        <begin position="84"/>
        <end position="118"/>
    </location>
</feature>
<accession>A0A553WIM4</accession>
<evidence type="ECO:0000256" key="1">
    <source>
        <dbReference type="SAM" id="MobiDB-lite"/>
    </source>
</evidence>
<dbReference type="Proteomes" id="UP000320160">
    <property type="component" value="Unassembled WGS sequence"/>
</dbReference>
<comment type="caution">
    <text evidence="2">The sequence shown here is derived from an EMBL/GenBank/DDBJ whole genome shotgun (WGS) entry which is preliminary data.</text>
</comment>
<proteinExistence type="predicted"/>
<evidence type="ECO:0000313" key="3">
    <source>
        <dbReference type="Proteomes" id="UP000320160"/>
    </source>
</evidence>